<keyword evidence="2" id="KW-1015">Disulfide bond</keyword>
<sequence>MPVVSKIKPLTLTVSSLLFASLPAVAGEGLENAQVTGVQFEYNDTTWAAKNLIDLDTRSRWLSRQQTNDINFLLDSTGDPACFAGFTLQNSRQTTRNIKEFALLATSDDSLANNFGTVGWQPIAANENPTDLLNYLSWAQGARLINFSYEHNANQWAAEHINDGDTSSRWLSRYGGNVLEFNVDADWDNNAGDPINIAEFEFLNYGNDDRSVREFQVEYTPNGIDWFRIETPGSQIGDPGYIFSRTYDGGSLDFVDSAFNATTWSGNNINDGDQNTRWLSRKGNNFLEFSFDPDKDGISGKDGDVNDLFSVNQIRLRNYGNADDRSVRLFQVAYKTPTITSWRKINVPGAVIGEPDYNFALWFHGARLSEVSDQLNTTSWGADNIHDGDQNTRWLAGDFSSRIGFQFDPEENGVFAETSDLFTFERFQIINYGADDRSIDEFQVEVTTATNPTWTPINVPGAAIGDANFNFALVNNGARLVAIDSEYNNSNWSAANLHDGSQKSRWLSLKNNNTLEFAFDLNRDNSVGGVDDEFSFDSFYIQNYGNDDRSIYEFQIQVKTADNNNWRAIRRPGAVVGDPNFNFALQANGGVLTQFDSQVNTTQWAAENLHDGDFTTRWLSNKMANTIDFGFDVDGDGSLSGANDSFELRRIFLQNYGNDDRSVKEFQIYVQTLADSNWQRIEVPGSGAGMPNYNFSLAGHGGTLVAIDSELNNTSWAAKNAHDGDFGTRWLSRNQVNTLEFSFDTNYDGNTGDTINLDTIRLVNYGNDDRSVATFEVEYLNSLGLWIPITQTDGTPVFTANIGFAEQTWVIDELTDVNGIRFKTLTNHGDPTYTGLSEISFSGKTVGPSSTFTAQMSGAGEYFELDPNNYPTGVTAVRFETLTNYGDRSYAGIRELKLLGPSTIETTIFTAQMNGNGETFTLDSDDIPQRVTGVRLNTISNHGDPSYIGAREFKLFGDAVNETTIFRAAMTSAIQRFELDSNDVVDNVTGVRLVTISNHGDPSYIGATEFEVLGPSITETKTFVGQMTASEQTFTLDTEDIPSDVTEFQLITINNYGDPSYIGMREFEVLGNGVTANYTFALPQSTGPHRIVLDSDDRISGAVGVRLKTINNHGDPSYIGLREFKLFGDAEIPNSPTPGAKYKDYIFKGSNTAALQTFEFDSLNAKYLRLHTMTNFDYQAYIEAAEVGLAVGNCATGQWHLDELSWAGTPDEVLDSSSSQLHGKAFGFGNGDGANTNATDPAIPGSPGTCRYGSFDGVDDYVEIPDSEGLDNTPQITLSAWFKADTLNQTNGTNARGLLSKRPSFSNNVSYGIFFLRNGGNELYIDIDRTNNRFKTNTKFNTGQWYHLAVVFDGTLPRDERVAVYVNGVLDGKFREDSTFIPDTVSNFYIGNLYTGLGELKVFDGAIDEVNVLPFAYSQSQVNKLMNQTRPCDAQVDHIRIEHSGSGVSCADHSVTLTACANADCSAIYTGSDISFTLQKNTGGTISDINTYVIDGTTGQLSGASFTDANVGTFAFTGTSAEVATVKCLNTSTGQENCDYNIGSSGFIVTAGNNNVTQSCAANSFTIQAVQASNDPTSGACVPAYAAGDYPLNFNFNYIDPNSSAVINTANANIEGIDHTAGQTGNNQNVTFDGNAQAVIDVDYREAGLISIVVNDANGVLTSTTAQLGFVPSQLTASWADGDANNIAGITEQVVIAGQCSDGTVLQNYRPSGDYQVQAARVAPTDAEIVNANPGVTPNDLETLTVANNTQINPNGNSENVNVVGSPNPQVLNVDYDEAASIQLSFTDNNYLGQSISTASPLSGSFGISHYTASLNTPALGATCGAASYVGQDINWATNPEVTLTAKNAIDGTIEFSDINGYWPFDLSAMTTEFVGNSYTESTSNVNNSVGINNDTMTALELNTTNVDGQRRYQVSNQLVRYNKSATPDVPFDANLDLQINASAFLDVNGVGIKTNAADPVYLPVQFLSITGTELRYGRLKTESTYGSELESLPWRAQIQVYQSSGEWRHNSDDNCSTLTENAVTIDGINRFDVETNPPRYTLDISNAQTFLESFSGVTEVTSNSGFITLPFASPGDKNIGSLNINVDLTSELPFLRWDWNDNASGVFNDSDGDGIDDSLDLTTPQTTITFGRYRGNERIIYKRER</sequence>
<dbReference type="SMART" id="SM00560">
    <property type="entry name" value="LamGL"/>
    <property type="match status" value="1"/>
</dbReference>
<feature type="domain" description="LamG-like jellyroll fold" evidence="4">
    <location>
        <begin position="1274"/>
        <end position="1420"/>
    </location>
</feature>
<organism evidence="5 6">
    <name type="scientific">Psychrosphaera ytuae</name>
    <dbReference type="NCBI Taxonomy" id="2820710"/>
    <lineage>
        <taxon>Bacteria</taxon>
        <taxon>Pseudomonadati</taxon>
        <taxon>Pseudomonadota</taxon>
        <taxon>Gammaproteobacteria</taxon>
        <taxon>Alteromonadales</taxon>
        <taxon>Pseudoalteromonadaceae</taxon>
        <taxon>Psychrosphaera</taxon>
    </lineage>
</organism>
<reference evidence="5" key="1">
    <citation type="submission" date="2021-03" db="EMBL/GenBank/DDBJ databases">
        <title>Description of Psychrosphaera ytuae sp. nov. isolated from deep sea sediment of South China Sea.</title>
        <authorList>
            <person name="Zhang J."/>
            <person name="Xu X.-D."/>
        </authorList>
    </citation>
    <scope>NUCLEOTIDE SEQUENCE</scope>
    <source>
        <strain evidence="5">MTZ26</strain>
    </source>
</reference>
<evidence type="ECO:0000313" key="5">
    <source>
        <dbReference type="EMBL" id="QTH63190.1"/>
    </source>
</evidence>
<dbReference type="SUPFAM" id="SSF49785">
    <property type="entry name" value="Galactose-binding domain-like"/>
    <property type="match status" value="1"/>
</dbReference>
<proteinExistence type="predicted"/>
<name>A0A975DCM2_9GAMM</name>
<dbReference type="InterPro" id="IPR013320">
    <property type="entry name" value="ConA-like_dom_sf"/>
</dbReference>
<feature type="chain" id="PRO_5036916003" evidence="3">
    <location>
        <begin position="27"/>
        <end position="2146"/>
    </location>
</feature>
<evidence type="ECO:0000256" key="3">
    <source>
        <dbReference type="SAM" id="SignalP"/>
    </source>
</evidence>
<keyword evidence="1 3" id="KW-0732">Signal</keyword>
<dbReference type="KEGG" id="psym:J1N51_10620"/>
<keyword evidence="6" id="KW-1185">Reference proteome</keyword>
<dbReference type="InterPro" id="IPR008979">
    <property type="entry name" value="Galactose-bd-like_sf"/>
</dbReference>
<evidence type="ECO:0000256" key="2">
    <source>
        <dbReference type="ARBA" id="ARBA00023157"/>
    </source>
</evidence>
<accession>A0A975DCM2</accession>
<dbReference type="Gene3D" id="2.60.120.260">
    <property type="entry name" value="Galactose-binding domain-like"/>
    <property type="match status" value="3"/>
</dbReference>
<dbReference type="SUPFAM" id="SSF49899">
    <property type="entry name" value="Concanavalin A-like lectins/glucanases"/>
    <property type="match status" value="1"/>
</dbReference>
<dbReference type="InterPro" id="IPR046524">
    <property type="entry name" value="DUF6701"/>
</dbReference>
<dbReference type="Gene3D" id="2.60.120.200">
    <property type="match status" value="1"/>
</dbReference>
<feature type="signal peptide" evidence="3">
    <location>
        <begin position="1"/>
        <end position="26"/>
    </location>
</feature>
<evidence type="ECO:0000313" key="6">
    <source>
        <dbReference type="Proteomes" id="UP000682739"/>
    </source>
</evidence>
<dbReference type="EMBL" id="CP072110">
    <property type="protein sequence ID" value="QTH63190.1"/>
    <property type="molecule type" value="Genomic_DNA"/>
</dbReference>
<gene>
    <name evidence="5" type="ORF">J1N51_10620</name>
</gene>
<evidence type="ECO:0000259" key="4">
    <source>
        <dbReference type="SMART" id="SM00560"/>
    </source>
</evidence>
<dbReference type="Pfam" id="PF20419">
    <property type="entry name" value="DUF6701"/>
    <property type="match status" value="1"/>
</dbReference>
<dbReference type="Pfam" id="PF13385">
    <property type="entry name" value="Laminin_G_3"/>
    <property type="match status" value="1"/>
</dbReference>
<dbReference type="InterPro" id="IPR006558">
    <property type="entry name" value="LamG-like"/>
</dbReference>
<evidence type="ECO:0000256" key="1">
    <source>
        <dbReference type="ARBA" id="ARBA00022729"/>
    </source>
</evidence>
<protein>
    <submittedName>
        <fullName evidence="5">LamG domain-containing protein</fullName>
    </submittedName>
</protein>
<dbReference type="Proteomes" id="UP000682739">
    <property type="component" value="Chromosome"/>
</dbReference>